<dbReference type="eggNOG" id="ENOG502QVH7">
    <property type="taxonomic scope" value="Eukaryota"/>
</dbReference>
<feature type="transmembrane region" description="Helical" evidence="11">
    <location>
        <begin position="84"/>
        <end position="104"/>
    </location>
</feature>
<keyword evidence="7" id="KW-0297">G-protein coupled receptor</keyword>
<dbReference type="SUPFAM" id="SSF81321">
    <property type="entry name" value="Family A G protein-coupled receptor-like"/>
    <property type="match status" value="1"/>
</dbReference>
<dbReference type="PANTHER" id="PTHR26453">
    <property type="entry name" value="OLFACTORY RECEPTOR"/>
    <property type="match status" value="1"/>
</dbReference>
<evidence type="ECO:0000256" key="4">
    <source>
        <dbReference type="ARBA" id="ARBA00022692"/>
    </source>
</evidence>
<keyword evidence="9 13" id="KW-0675">Receptor</keyword>
<evidence type="ECO:0000256" key="2">
    <source>
        <dbReference type="ARBA" id="ARBA00022475"/>
    </source>
</evidence>
<feature type="transmembrane region" description="Helical" evidence="11">
    <location>
        <begin position="177"/>
        <end position="201"/>
    </location>
</feature>
<dbReference type="Proteomes" id="UP000031443">
    <property type="component" value="Unassembled WGS sequence"/>
</dbReference>
<dbReference type="EMBL" id="KB588216">
    <property type="protein sequence ID" value="EMP25562.1"/>
    <property type="molecule type" value="Genomic_DNA"/>
</dbReference>
<evidence type="ECO:0000313" key="14">
    <source>
        <dbReference type="Proteomes" id="UP000031443"/>
    </source>
</evidence>
<evidence type="ECO:0000256" key="6">
    <source>
        <dbReference type="ARBA" id="ARBA00022989"/>
    </source>
</evidence>
<dbReference type="AlphaFoldDB" id="M7BBF9"/>
<evidence type="ECO:0000256" key="5">
    <source>
        <dbReference type="ARBA" id="ARBA00022725"/>
    </source>
</evidence>
<keyword evidence="4 11" id="KW-0812">Transmembrane</keyword>
<evidence type="ECO:0000256" key="3">
    <source>
        <dbReference type="ARBA" id="ARBA00022606"/>
    </source>
</evidence>
<evidence type="ECO:0000256" key="1">
    <source>
        <dbReference type="ARBA" id="ARBA00004651"/>
    </source>
</evidence>
<evidence type="ECO:0000256" key="7">
    <source>
        <dbReference type="ARBA" id="ARBA00023040"/>
    </source>
</evidence>
<dbReference type="PRINTS" id="PR00245">
    <property type="entry name" value="OLFACTORYR"/>
</dbReference>
<evidence type="ECO:0000256" key="11">
    <source>
        <dbReference type="SAM" id="Phobius"/>
    </source>
</evidence>
<keyword evidence="8 11" id="KW-0472">Membrane</keyword>
<keyword evidence="3" id="KW-0716">Sensory transduction</keyword>
<dbReference type="CDD" id="cd15225">
    <property type="entry name" value="7tmA_OR10A-like"/>
    <property type="match status" value="1"/>
</dbReference>
<dbReference type="FunFam" id="1.20.1070.10:FF:000015">
    <property type="entry name" value="Olfactory receptor"/>
    <property type="match status" value="1"/>
</dbReference>
<dbReference type="GO" id="GO:0005886">
    <property type="term" value="C:plasma membrane"/>
    <property type="evidence" value="ECO:0007669"/>
    <property type="project" value="UniProtKB-SubCell"/>
</dbReference>
<dbReference type="Gene3D" id="1.20.1070.10">
    <property type="entry name" value="Rhodopsin 7-helix transmembrane proteins"/>
    <property type="match status" value="1"/>
</dbReference>
<comment type="subcellular location">
    <subcellularLocation>
        <location evidence="1">Cell membrane</location>
        <topology evidence="1">Multi-pass membrane protein</topology>
    </subcellularLocation>
</comment>
<evidence type="ECO:0000256" key="8">
    <source>
        <dbReference type="ARBA" id="ARBA00023136"/>
    </source>
</evidence>
<keyword evidence="10" id="KW-0807">Transducer</keyword>
<feature type="transmembrane region" description="Helical" evidence="11">
    <location>
        <begin position="213"/>
        <end position="232"/>
    </location>
</feature>
<dbReference type="InterPro" id="IPR017452">
    <property type="entry name" value="GPCR_Rhodpsn_7TM"/>
</dbReference>
<evidence type="ECO:0000256" key="9">
    <source>
        <dbReference type="ARBA" id="ARBA00023170"/>
    </source>
</evidence>
<proteinExistence type="predicted"/>
<keyword evidence="5" id="KW-0552">Olfaction</keyword>
<dbReference type="Pfam" id="PF13853">
    <property type="entry name" value="7tm_4"/>
    <property type="match status" value="1"/>
</dbReference>
<organism evidence="13 14">
    <name type="scientific">Chelonia mydas</name>
    <name type="common">Green sea-turtle</name>
    <name type="synonym">Chelonia agassizi</name>
    <dbReference type="NCBI Taxonomy" id="8469"/>
    <lineage>
        <taxon>Eukaryota</taxon>
        <taxon>Metazoa</taxon>
        <taxon>Chordata</taxon>
        <taxon>Craniata</taxon>
        <taxon>Vertebrata</taxon>
        <taxon>Euteleostomi</taxon>
        <taxon>Archelosauria</taxon>
        <taxon>Testudinata</taxon>
        <taxon>Testudines</taxon>
        <taxon>Cryptodira</taxon>
        <taxon>Durocryptodira</taxon>
        <taxon>Americhelydia</taxon>
        <taxon>Chelonioidea</taxon>
        <taxon>Cheloniidae</taxon>
        <taxon>Chelonia</taxon>
    </lineage>
</organism>
<gene>
    <name evidence="13" type="ORF">UY3_17360</name>
</gene>
<keyword evidence="14" id="KW-1185">Reference proteome</keyword>
<name>M7BBF9_CHEMY</name>
<evidence type="ECO:0000313" key="13">
    <source>
        <dbReference type="EMBL" id="EMP25562.1"/>
    </source>
</evidence>
<sequence length="251" mass="28881">MYFFLQNLSFVHIFNLVTVPKMLMNLVSKNKDIYCSGDMTHTNFFFFGITESFLLSAMAYNRYVARCDPLRYTTIMNKNFFKKLAVTSWFSGIPVGSLQTTWLFSFPFCRSNELNHFFCDAPTILEFVYADSYLFEIFALIASTILTFPPFLIILFSYVHIISTILKMPTAIGRPKIFSTCSSHLIVVTLFYGMASFTYLPPKSIYSTNTKKLLSLSYTVFTPMLSPIIYSLRNNEVKGTLKGILNKRNVF</sequence>
<evidence type="ECO:0000259" key="12">
    <source>
        <dbReference type="PROSITE" id="PS50262"/>
    </source>
</evidence>
<protein>
    <submittedName>
        <fullName evidence="13">Olfactory receptor 10A2</fullName>
    </submittedName>
</protein>
<dbReference type="STRING" id="8469.M7BBF9"/>
<feature type="transmembrane region" description="Helical" evidence="11">
    <location>
        <begin position="133"/>
        <end position="156"/>
    </location>
</feature>
<dbReference type="GO" id="GO:0004984">
    <property type="term" value="F:olfactory receptor activity"/>
    <property type="evidence" value="ECO:0007669"/>
    <property type="project" value="InterPro"/>
</dbReference>
<evidence type="ECO:0000256" key="10">
    <source>
        <dbReference type="ARBA" id="ARBA00023224"/>
    </source>
</evidence>
<dbReference type="InterPro" id="IPR000725">
    <property type="entry name" value="Olfact_rcpt"/>
</dbReference>
<feature type="transmembrane region" description="Helical" evidence="11">
    <location>
        <begin position="44"/>
        <end position="63"/>
    </location>
</feature>
<keyword evidence="2" id="KW-1003">Cell membrane</keyword>
<dbReference type="GO" id="GO:0004930">
    <property type="term" value="F:G protein-coupled receptor activity"/>
    <property type="evidence" value="ECO:0007669"/>
    <property type="project" value="UniProtKB-KW"/>
</dbReference>
<keyword evidence="6 11" id="KW-1133">Transmembrane helix</keyword>
<reference evidence="13" key="1">
    <citation type="submission" date="2012-03" db="EMBL/GenBank/DDBJ databases">
        <title>Development and evolution of a turtle-specific body plan assessed by genome-wide analyses.</title>
        <authorList>
            <person name="Zhang G."/>
            <person name="Huang Z."/>
            <person name="Wang Z."/>
        </authorList>
    </citation>
    <scope>NUCLEOTIDE SEQUENCE</scope>
</reference>
<dbReference type="InterPro" id="IPR000276">
    <property type="entry name" value="GPCR_Rhodpsn"/>
</dbReference>
<dbReference type="PRINTS" id="PR00237">
    <property type="entry name" value="GPCRRHODOPSN"/>
</dbReference>
<feature type="domain" description="G-protein coupled receptors family 1 profile" evidence="12">
    <location>
        <begin position="1"/>
        <end position="230"/>
    </location>
</feature>
<accession>M7BBF9</accession>
<dbReference type="PROSITE" id="PS50262">
    <property type="entry name" value="G_PROTEIN_RECEP_F1_2"/>
    <property type="match status" value="1"/>
</dbReference>